<dbReference type="Proteomes" id="UP000886998">
    <property type="component" value="Unassembled WGS sequence"/>
</dbReference>
<reference evidence="2" key="1">
    <citation type="submission" date="2020-08" db="EMBL/GenBank/DDBJ databases">
        <title>Multicomponent nature underlies the extraordinary mechanical properties of spider dragline silk.</title>
        <authorList>
            <person name="Kono N."/>
            <person name="Nakamura H."/>
            <person name="Mori M."/>
            <person name="Yoshida Y."/>
            <person name="Ohtoshi R."/>
            <person name="Malay A.D."/>
            <person name="Moran D.A.P."/>
            <person name="Tomita M."/>
            <person name="Numata K."/>
            <person name="Arakawa K."/>
        </authorList>
    </citation>
    <scope>NUCLEOTIDE SEQUENCE</scope>
</reference>
<evidence type="ECO:0000256" key="1">
    <source>
        <dbReference type="SAM" id="Coils"/>
    </source>
</evidence>
<gene>
    <name evidence="2" type="ORF">TNIN_206321</name>
</gene>
<dbReference type="AlphaFoldDB" id="A0A8X6XGP9"/>
<dbReference type="EMBL" id="BMAV01009344">
    <property type="protein sequence ID" value="GFY53527.1"/>
    <property type="molecule type" value="Genomic_DNA"/>
</dbReference>
<name>A0A8X6XGP9_9ARAC</name>
<evidence type="ECO:0000313" key="3">
    <source>
        <dbReference type="Proteomes" id="UP000886998"/>
    </source>
</evidence>
<comment type="caution">
    <text evidence="2">The sequence shown here is derived from an EMBL/GenBank/DDBJ whole genome shotgun (WGS) entry which is preliminary data.</text>
</comment>
<evidence type="ECO:0000313" key="2">
    <source>
        <dbReference type="EMBL" id="GFY53527.1"/>
    </source>
</evidence>
<keyword evidence="3" id="KW-1185">Reference proteome</keyword>
<dbReference type="OrthoDB" id="6621660at2759"/>
<accession>A0A8X6XGP9</accession>
<organism evidence="2 3">
    <name type="scientific">Trichonephila inaurata madagascariensis</name>
    <dbReference type="NCBI Taxonomy" id="2747483"/>
    <lineage>
        <taxon>Eukaryota</taxon>
        <taxon>Metazoa</taxon>
        <taxon>Ecdysozoa</taxon>
        <taxon>Arthropoda</taxon>
        <taxon>Chelicerata</taxon>
        <taxon>Arachnida</taxon>
        <taxon>Araneae</taxon>
        <taxon>Araneomorphae</taxon>
        <taxon>Entelegynae</taxon>
        <taxon>Araneoidea</taxon>
        <taxon>Nephilidae</taxon>
        <taxon>Trichonephila</taxon>
        <taxon>Trichonephila inaurata</taxon>
    </lineage>
</organism>
<proteinExistence type="predicted"/>
<feature type="coiled-coil region" evidence="1">
    <location>
        <begin position="55"/>
        <end position="111"/>
    </location>
</feature>
<evidence type="ECO:0008006" key="4">
    <source>
        <dbReference type="Google" id="ProtNLM"/>
    </source>
</evidence>
<protein>
    <recommendedName>
        <fullName evidence="4">Peptidase aspartic putative domain-containing protein</fullName>
    </recommendedName>
</protein>
<sequence>MSTIKSLKKDELLLVAEELGLDIPQNPKLIEVKIDSSEIFETDKEFLQSVIDGVLAEKNAKIKQEKLKLESEKATKIVQEKLNLESEKAKIEFEKIKLEQLKRELELTNARCKLSPAQAKTDDSFYVPGPIDCLLGADIFYELLRSGQIRSENSNLIFQNTVFGFVASGSNSFANTEARVHWRFKSDLRTKLFRLKLCFSDNSSETDIESSIGEDKPNKPAKMSEKKIRFAPLPLPTSTRATRGGRQVRLPVRYQCEIHFCYSISLGGVCGDILQKQYFHNGEG</sequence>
<keyword evidence="1" id="KW-0175">Coiled coil</keyword>